<keyword evidence="2" id="KW-0328">Glycosyltransferase</keyword>
<dbReference type="FunFam" id="3.40.50.2000:FF:000072">
    <property type="entry name" value="Glycosyl transferase"/>
    <property type="match status" value="1"/>
</dbReference>
<dbReference type="Gene3D" id="3.40.50.2000">
    <property type="entry name" value="Glycogen Phosphorylase B"/>
    <property type="match status" value="2"/>
</dbReference>
<keyword evidence="7" id="KW-1185">Reference proteome</keyword>
<organism evidence="6 7">
    <name type="scientific">Actinokineospora iranica</name>
    <dbReference type="NCBI Taxonomy" id="1271860"/>
    <lineage>
        <taxon>Bacteria</taxon>
        <taxon>Bacillati</taxon>
        <taxon>Actinomycetota</taxon>
        <taxon>Actinomycetes</taxon>
        <taxon>Pseudonocardiales</taxon>
        <taxon>Pseudonocardiaceae</taxon>
        <taxon>Actinokineospora</taxon>
    </lineage>
</organism>
<dbReference type="InterPro" id="IPR010610">
    <property type="entry name" value="EryCIII-like_C"/>
</dbReference>
<dbReference type="InterPro" id="IPR050426">
    <property type="entry name" value="Glycosyltransferase_28"/>
</dbReference>
<dbReference type="Pfam" id="PF21036">
    <property type="entry name" value="EryCIII-like_N"/>
    <property type="match status" value="1"/>
</dbReference>
<dbReference type="GO" id="GO:0017000">
    <property type="term" value="P:antibiotic biosynthetic process"/>
    <property type="evidence" value="ECO:0007669"/>
    <property type="project" value="UniProtKB-ARBA"/>
</dbReference>
<dbReference type="CDD" id="cd03784">
    <property type="entry name" value="GT1_Gtf-like"/>
    <property type="match status" value="1"/>
</dbReference>
<evidence type="ECO:0000259" key="4">
    <source>
        <dbReference type="Pfam" id="PF06722"/>
    </source>
</evidence>
<sequence length="401" mass="41751">MTFFPTLDLVELLFSSLPAHGHTYPLLPLAIAARAQGHHVTYAIAESFHPVLTALGFDVVAAGPEMMAAFAEAAGRPLDAGPIKPHELGEDELHQVASRAFTEIMPRGFARDLKPILAETKPDLVVYEVANPGAAIAAKAVGVPALAHGFGRAGFAGDDDDDSLRDWGKGLVAIAAEHGVSLDADRIFEFGDPYVDIYPSSIQHPDHRDTENRVPLRPVPFAEPGELPEWVTEHREPLIYLTLGTAFGQAEVLRTAIAGLAATGARVLVAAGPTVDIAALGEVPPSVTVESWVPQADLLPHLDLIVHHGGSGTTLGALGAGVPQLFLPQGADQFINADAVVGAGAGKKLLAGEITGESVSTAAKALLSDSATAAAVRALAEEIAAMPTPDEVAKRLPEFAG</sequence>
<dbReference type="InterPro" id="IPR002213">
    <property type="entry name" value="UDP_glucos_trans"/>
</dbReference>
<proteinExistence type="inferred from homology"/>
<reference evidence="7" key="1">
    <citation type="submission" date="2016-10" db="EMBL/GenBank/DDBJ databases">
        <authorList>
            <person name="Varghese N."/>
            <person name="Submissions S."/>
        </authorList>
    </citation>
    <scope>NUCLEOTIDE SEQUENCE [LARGE SCALE GENOMIC DNA]</scope>
    <source>
        <strain evidence="7">IBRC-M 10403</strain>
    </source>
</reference>
<dbReference type="SUPFAM" id="SSF53756">
    <property type="entry name" value="UDP-Glycosyltransferase/glycogen phosphorylase"/>
    <property type="match status" value="1"/>
</dbReference>
<dbReference type="PANTHER" id="PTHR48050">
    <property type="entry name" value="STEROL 3-BETA-GLUCOSYLTRANSFERASE"/>
    <property type="match status" value="1"/>
</dbReference>
<feature type="domain" description="Erythromycin biosynthesis protein CIII-like C-terminal" evidence="4">
    <location>
        <begin position="274"/>
        <end position="398"/>
    </location>
</feature>
<dbReference type="GO" id="GO:0016758">
    <property type="term" value="F:hexosyltransferase activity"/>
    <property type="evidence" value="ECO:0007669"/>
    <property type="project" value="UniProtKB-ARBA"/>
</dbReference>
<comment type="similarity">
    <text evidence="1">Belongs to the glycosyltransferase 28 family.</text>
</comment>
<dbReference type="Pfam" id="PF06722">
    <property type="entry name" value="EryCIII-like_C"/>
    <property type="match status" value="1"/>
</dbReference>
<evidence type="ECO:0000256" key="1">
    <source>
        <dbReference type="ARBA" id="ARBA00006962"/>
    </source>
</evidence>
<dbReference type="AlphaFoldDB" id="A0A1G6WY00"/>
<dbReference type="InterPro" id="IPR048284">
    <property type="entry name" value="EryCIII-like_N"/>
</dbReference>
<dbReference type="STRING" id="1271860.SAMN05216174_11611"/>
<feature type="domain" description="Erythromycin biosynthesis protein CIII-like N-terminal" evidence="5">
    <location>
        <begin position="32"/>
        <end position="235"/>
    </location>
</feature>
<evidence type="ECO:0000313" key="7">
    <source>
        <dbReference type="Proteomes" id="UP000199501"/>
    </source>
</evidence>
<evidence type="ECO:0000256" key="2">
    <source>
        <dbReference type="ARBA" id="ARBA00022676"/>
    </source>
</evidence>
<dbReference type="EMBL" id="FMZZ01000016">
    <property type="protein sequence ID" value="SDD70782.1"/>
    <property type="molecule type" value="Genomic_DNA"/>
</dbReference>
<evidence type="ECO:0000259" key="5">
    <source>
        <dbReference type="Pfam" id="PF21036"/>
    </source>
</evidence>
<gene>
    <name evidence="6" type="ORF">SAMN05216174_11611</name>
</gene>
<evidence type="ECO:0000313" key="6">
    <source>
        <dbReference type="EMBL" id="SDD70782.1"/>
    </source>
</evidence>
<keyword evidence="3 6" id="KW-0808">Transferase</keyword>
<dbReference type="GO" id="GO:0008194">
    <property type="term" value="F:UDP-glycosyltransferase activity"/>
    <property type="evidence" value="ECO:0007669"/>
    <property type="project" value="InterPro"/>
</dbReference>
<accession>A0A1G6WY00</accession>
<name>A0A1G6WY00_9PSEU</name>
<dbReference type="PANTHER" id="PTHR48050:SF13">
    <property type="entry name" value="STEROL 3-BETA-GLUCOSYLTRANSFERASE UGT80A2"/>
    <property type="match status" value="1"/>
</dbReference>
<evidence type="ECO:0000256" key="3">
    <source>
        <dbReference type="ARBA" id="ARBA00022679"/>
    </source>
</evidence>
<dbReference type="Proteomes" id="UP000199501">
    <property type="component" value="Unassembled WGS sequence"/>
</dbReference>
<protein>
    <submittedName>
        <fullName evidence="6">Glycosyltransferase, MGT family</fullName>
    </submittedName>
</protein>